<dbReference type="InterPro" id="IPR004367">
    <property type="entry name" value="Cyclin_C-dom"/>
</dbReference>
<accession>A0A4Z2CCV2</accession>
<feature type="domain" description="Cyclin C-terminal" evidence="11">
    <location>
        <begin position="146"/>
        <end position="268"/>
    </location>
</feature>
<gene>
    <name evidence="12" type="ORF">fugu_009481</name>
</gene>
<dbReference type="InterPro" id="IPR006671">
    <property type="entry name" value="Cyclin_N"/>
</dbReference>
<proteinExistence type="inferred from homology"/>
<comment type="similarity">
    <text evidence="3">Belongs to the cyclin family. Cyclin E subfamily.</text>
</comment>
<evidence type="ECO:0000256" key="4">
    <source>
        <dbReference type="ARBA" id="ARBA00022553"/>
    </source>
</evidence>
<evidence type="ECO:0000256" key="6">
    <source>
        <dbReference type="ARBA" id="ARBA00023127"/>
    </source>
</evidence>
<dbReference type="InterPro" id="IPR039361">
    <property type="entry name" value="Cyclin"/>
</dbReference>
<keyword evidence="6" id="KW-0195">Cyclin</keyword>
<keyword evidence="4" id="KW-0597">Phosphoprotein</keyword>
<comment type="caution">
    <text evidence="12">The sequence shown here is derived from an EMBL/GenBank/DDBJ whole genome shotgun (WGS) entry which is preliminary data.</text>
</comment>
<dbReference type="AlphaFoldDB" id="A0A4Z2CCV2"/>
<reference evidence="12 13" key="1">
    <citation type="submission" date="2019-04" db="EMBL/GenBank/DDBJ databases">
        <title>The sequence and de novo assembly of Takifugu bimaculatus genome using PacBio and Hi-C technologies.</title>
        <authorList>
            <person name="Xu P."/>
            <person name="Liu B."/>
            <person name="Zhou Z."/>
        </authorList>
    </citation>
    <scope>NUCLEOTIDE SEQUENCE [LARGE SCALE GENOMIC DNA]</scope>
    <source>
        <strain evidence="12">TB-2018</strain>
        <tissue evidence="12">Muscle</tissue>
    </source>
</reference>
<name>A0A4Z2CCV2_9TELE</name>
<dbReference type="PANTHER" id="PTHR10177">
    <property type="entry name" value="CYCLINS"/>
    <property type="match status" value="1"/>
</dbReference>
<evidence type="ECO:0000259" key="11">
    <source>
        <dbReference type="SMART" id="SM01332"/>
    </source>
</evidence>
<comment type="subcellular location">
    <subcellularLocation>
        <location evidence="2">Nucleus</location>
    </subcellularLocation>
</comment>
<evidence type="ECO:0000256" key="7">
    <source>
        <dbReference type="ARBA" id="ARBA00023242"/>
    </source>
</evidence>
<keyword evidence="5" id="KW-0132">Cell division</keyword>
<evidence type="ECO:0000313" key="13">
    <source>
        <dbReference type="Proteomes" id="UP000516260"/>
    </source>
</evidence>
<dbReference type="InterPro" id="IPR036915">
    <property type="entry name" value="Cyclin-like_sf"/>
</dbReference>
<dbReference type="EMBL" id="SWLE01000002">
    <property type="protein sequence ID" value="TNN01994.1"/>
    <property type="molecule type" value="Genomic_DNA"/>
</dbReference>
<sequence>MRIGAGATADTHPFISEEQSHKSCDKHVQTKPSKKKLQPGAKRQSYEIQKCWSEEGATPCVLVETPHKELEPVDPSGFRQYRFRNLFIKASPIPRLRCVFCFSMMEIYPPKIFEFAYVTDGACDIWDIQQTELLMLKALEWNLCPETPISWLKLYAQVEAQKDEENFLVPQFCPETYIKITQLLDLCMMDIGWLGYSYSVLAAAAFCHFSTFEVVHKVSGLTWESVAPCVRWMTPFMDTLRAEATPQLKDFPKVKADDRHNIQTHVAYLELLRKAQKRKVDVPDCQLSPAAGAALLTPPSSTEKLTNP</sequence>
<evidence type="ECO:0000256" key="1">
    <source>
        <dbReference type="ARBA" id="ARBA00003222"/>
    </source>
</evidence>
<evidence type="ECO:0000256" key="9">
    <source>
        <dbReference type="ARBA" id="ARBA00025821"/>
    </source>
</evidence>
<feature type="region of interest" description="Disordered" evidence="10">
    <location>
        <begin position="1"/>
        <end position="42"/>
    </location>
</feature>
<keyword evidence="8" id="KW-0131">Cell cycle</keyword>
<comment type="subunit">
    <text evidence="9">Interacts with the CDK1 protein kinase to form a serine/threonine kinase holoenzyme complex also known as maturation promoting factor (MPF). The cyclin subunit imparts substrate specificity to the complex.</text>
</comment>
<dbReference type="SMART" id="SM01332">
    <property type="entry name" value="Cyclin_C"/>
    <property type="match status" value="1"/>
</dbReference>
<evidence type="ECO:0000313" key="12">
    <source>
        <dbReference type="EMBL" id="TNN01994.1"/>
    </source>
</evidence>
<dbReference type="Pfam" id="PF00134">
    <property type="entry name" value="Cyclin_N"/>
    <property type="match status" value="1"/>
</dbReference>
<dbReference type="Proteomes" id="UP000516260">
    <property type="component" value="Chromosome 10"/>
</dbReference>
<protein>
    <recommendedName>
        <fullName evidence="11">Cyclin C-terminal domain-containing protein</fullName>
    </recommendedName>
</protein>
<comment type="function">
    <text evidence="1">Essential for the control of the cell cycle at the G2/M (mitosis) transition.</text>
</comment>
<evidence type="ECO:0000256" key="10">
    <source>
        <dbReference type="SAM" id="MobiDB-lite"/>
    </source>
</evidence>
<organism evidence="12 13">
    <name type="scientific">Takifugu bimaculatus</name>
    <dbReference type="NCBI Taxonomy" id="433685"/>
    <lineage>
        <taxon>Eukaryota</taxon>
        <taxon>Metazoa</taxon>
        <taxon>Chordata</taxon>
        <taxon>Craniata</taxon>
        <taxon>Vertebrata</taxon>
        <taxon>Euteleostomi</taxon>
        <taxon>Actinopterygii</taxon>
        <taxon>Neopterygii</taxon>
        <taxon>Teleostei</taxon>
        <taxon>Neoteleostei</taxon>
        <taxon>Acanthomorphata</taxon>
        <taxon>Eupercaria</taxon>
        <taxon>Tetraodontiformes</taxon>
        <taxon>Tetradontoidea</taxon>
        <taxon>Tetraodontidae</taxon>
        <taxon>Takifugu</taxon>
    </lineage>
</organism>
<keyword evidence="13" id="KW-1185">Reference proteome</keyword>
<evidence type="ECO:0000256" key="5">
    <source>
        <dbReference type="ARBA" id="ARBA00022618"/>
    </source>
</evidence>
<dbReference type="Pfam" id="PF02984">
    <property type="entry name" value="Cyclin_C"/>
    <property type="match status" value="1"/>
</dbReference>
<evidence type="ECO:0000256" key="3">
    <source>
        <dbReference type="ARBA" id="ARBA00007143"/>
    </source>
</evidence>
<evidence type="ECO:0000256" key="2">
    <source>
        <dbReference type="ARBA" id="ARBA00004123"/>
    </source>
</evidence>
<evidence type="ECO:0000256" key="8">
    <source>
        <dbReference type="ARBA" id="ARBA00023306"/>
    </source>
</evidence>
<dbReference type="GO" id="GO:0051301">
    <property type="term" value="P:cell division"/>
    <property type="evidence" value="ECO:0007669"/>
    <property type="project" value="UniProtKB-KW"/>
</dbReference>
<dbReference type="FunFam" id="1.10.472.10:FF:000024">
    <property type="entry name" value="G1/S-specific cyclin-E1"/>
    <property type="match status" value="1"/>
</dbReference>
<feature type="compositionally biased region" description="Basic and acidic residues" evidence="10">
    <location>
        <begin position="18"/>
        <end position="28"/>
    </location>
</feature>
<dbReference type="Gene3D" id="1.10.472.10">
    <property type="entry name" value="Cyclin-like"/>
    <property type="match status" value="1"/>
</dbReference>
<dbReference type="GO" id="GO:0005634">
    <property type="term" value="C:nucleus"/>
    <property type="evidence" value="ECO:0007669"/>
    <property type="project" value="UniProtKB-SubCell"/>
</dbReference>
<keyword evidence="7" id="KW-0539">Nucleus</keyword>
<dbReference type="SUPFAM" id="SSF47954">
    <property type="entry name" value="Cyclin-like"/>
    <property type="match status" value="2"/>
</dbReference>